<evidence type="ECO:0000313" key="4">
    <source>
        <dbReference type="EMBL" id="PIU46849.1"/>
    </source>
</evidence>
<accession>A0A2M6Z361</accession>
<protein>
    <submittedName>
        <fullName evidence="4">3-dehydroquinate synthase II</fullName>
    </submittedName>
</protein>
<dbReference type="Pfam" id="PF26558">
    <property type="entry name" value="DHQS_2nd"/>
    <property type="match status" value="1"/>
</dbReference>
<evidence type="ECO:0000256" key="1">
    <source>
        <dbReference type="ARBA" id="ARBA00022605"/>
    </source>
</evidence>
<dbReference type="GO" id="GO:0009073">
    <property type="term" value="P:aromatic amino acid family biosynthetic process"/>
    <property type="evidence" value="ECO:0007669"/>
    <property type="project" value="UniProtKB-KW"/>
</dbReference>
<comment type="caution">
    <text evidence="4">The sequence shown here is derived from an EMBL/GenBank/DDBJ whole genome shotgun (WGS) entry which is preliminary data.</text>
</comment>
<evidence type="ECO:0000313" key="5">
    <source>
        <dbReference type="Proteomes" id="UP000228777"/>
    </source>
</evidence>
<evidence type="ECO:0000256" key="2">
    <source>
        <dbReference type="ARBA" id="ARBA00023141"/>
    </source>
</evidence>
<dbReference type="GO" id="GO:0008652">
    <property type="term" value="P:amino acid biosynthetic process"/>
    <property type="evidence" value="ECO:0007669"/>
    <property type="project" value="UniProtKB-KW"/>
</dbReference>
<keyword evidence="2" id="KW-0057">Aromatic amino acid biosynthesis</keyword>
<dbReference type="InterPro" id="IPR056179">
    <property type="entry name" value="DHQS_C"/>
</dbReference>
<dbReference type="GO" id="GO:0016491">
    <property type="term" value="F:oxidoreductase activity"/>
    <property type="evidence" value="ECO:0007669"/>
    <property type="project" value="InterPro"/>
</dbReference>
<dbReference type="PANTHER" id="PTHR33563:SF1">
    <property type="entry name" value="3-DEHYDROQUINATE SYNTHASE"/>
    <property type="match status" value="1"/>
</dbReference>
<dbReference type="PANTHER" id="PTHR33563">
    <property type="match status" value="1"/>
</dbReference>
<evidence type="ECO:0000259" key="3">
    <source>
        <dbReference type="Pfam" id="PF26558"/>
    </source>
</evidence>
<proteinExistence type="predicted"/>
<gene>
    <name evidence="4" type="ORF">COS93_01500</name>
</gene>
<dbReference type="InterPro" id="IPR002812">
    <property type="entry name" value="DHQS"/>
</dbReference>
<reference evidence="5" key="1">
    <citation type="submission" date="2017-09" db="EMBL/GenBank/DDBJ databases">
        <title>Depth-based differentiation of microbial function through sediment-hosted aquifers and enrichment of novel symbionts in the deep terrestrial subsurface.</title>
        <authorList>
            <person name="Probst A.J."/>
            <person name="Ladd B."/>
            <person name="Jarett J.K."/>
            <person name="Geller-Mcgrath D.E."/>
            <person name="Sieber C.M.K."/>
            <person name="Emerson J.B."/>
            <person name="Anantharaman K."/>
            <person name="Thomas B.C."/>
            <person name="Malmstrom R."/>
            <person name="Stieglmeier M."/>
            <person name="Klingl A."/>
            <person name="Woyke T."/>
            <person name="Ryan C.M."/>
            <person name="Banfield J.F."/>
        </authorList>
    </citation>
    <scope>NUCLEOTIDE SEQUENCE [LARGE SCALE GENOMIC DNA]</scope>
</reference>
<dbReference type="GO" id="GO:0003856">
    <property type="term" value="F:3-dehydroquinate synthase activity"/>
    <property type="evidence" value="ECO:0007669"/>
    <property type="project" value="InterPro"/>
</dbReference>
<keyword evidence="1" id="KW-0028">Amino-acid biosynthesis</keyword>
<sequence>MAKKGKGKVIVQLDSIELLTVAINVLEKGADGILLLLNDEKNIDLVKSLIRKVGKIELKEAVVQEVKFLWHPGHRVCLDTHSLFQESEGVLLGNFSNLLFLVANESEDNEFINPRPFRVNAGSMAHYLKVGSETKYLSELSSGDEIEIVDWRGDTKRTHLSRVKIEKRPMLLIRAFEFEFGRTGTITLQNAETIKLFGPDGKRIPVTSLKPGDKILVYSPQFSAGRHFGVPVEETIIER</sequence>
<name>A0A2M6Z361_9BACT</name>
<organism evidence="4 5">
    <name type="scientific">bacterium (Candidatus Gribaldobacteria) CG07_land_8_20_14_0_80_33_18</name>
    <dbReference type="NCBI Taxonomy" id="2014272"/>
    <lineage>
        <taxon>Bacteria</taxon>
        <taxon>Candidatus Gribaldobacteria</taxon>
    </lineage>
</organism>
<dbReference type="EMBL" id="PEWP01000028">
    <property type="protein sequence ID" value="PIU46849.1"/>
    <property type="molecule type" value="Genomic_DNA"/>
</dbReference>
<feature type="domain" description="3-dehydroquinate synthase C-terminal" evidence="3">
    <location>
        <begin position="63"/>
        <end position="239"/>
    </location>
</feature>
<dbReference type="AlphaFoldDB" id="A0A2M6Z361"/>
<dbReference type="Proteomes" id="UP000228777">
    <property type="component" value="Unassembled WGS sequence"/>
</dbReference>